<dbReference type="InterPro" id="IPR032710">
    <property type="entry name" value="NTF2-like_dom_sf"/>
</dbReference>
<sequence>MRTWFITGATPGGFGLVYAEAALRQGDQVAVTARRPAELREWAEPYGDRVLVLPLDVTDAEQVRTAVKAAEEQFGRIDVLVNNAGRGWFGSVEGSPDETIRRTFDLNLFAVADVIRAVLPGMRARGEGWIVTMSSVAGLVGAQGFGYYTAAKFALEGLSETLRQEVEPFGIRVLVVEPGAFRTRAYAGFQNEPVNETVDAYVPMVESVKAAFVDQNGNQAGDPVRGVQAVITAMNAPVPPQRLVLGNSGYDVVVATHENALAELRANEKLSRSADFDDIALPKAVEKFVAATNAHDTDALAAVFSDSAAVRDDGKTWTGEAEIRDWIRGHLIDPRIVLTPASFAGDRLVASGDGDFPGGPLSFAFVFGIKNDQITDLAIEPVRAAGS</sequence>
<keyword evidence="2" id="KW-0560">Oxidoreductase</keyword>
<dbReference type="PANTHER" id="PTHR43976:SF16">
    <property type="entry name" value="SHORT-CHAIN DEHYDROGENASE_REDUCTASE FAMILY PROTEIN"/>
    <property type="match status" value="1"/>
</dbReference>
<dbReference type="RefSeq" id="WP_202990250.1">
    <property type="nucleotide sequence ID" value="NZ_JAENHO010000002.1"/>
</dbReference>
<dbReference type="Gene3D" id="3.40.50.720">
    <property type="entry name" value="NAD(P)-binding Rossmann-like Domain"/>
    <property type="match status" value="1"/>
</dbReference>
<comment type="caution">
    <text evidence="5">The sequence shown here is derived from an EMBL/GenBank/DDBJ whole genome shotgun (WGS) entry which is preliminary data.</text>
</comment>
<gene>
    <name evidence="5" type="ORF">JKJ07_06085</name>
</gene>
<organism evidence="5 6">
    <name type="scientific">Paractinoplanes lichenicola</name>
    <dbReference type="NCBI Taxonomy" id="2802976"/>
    <lineage>
        <taxon>Bacteria</taxon>
        <taxon>Bacillati</taxon>
        <taxon>Actinomycetota</taxon>
        <taxon>Actinomycetes</taxon>
        <taxon>Micromonosporales</taxon>
        <taxon>Micromonosporaceae</taxon>
        <taxon>Paractinoplanes</taxon>
    </lineage>
</organism>
<evidence type="ECO:0000259" key="4">
    <source>
        <dbReference type="SMART" id="SM00822"/>
    </source>
</evidence>
<feature type="domain" description="Ketoreductase" evidence="4">
    <location>
        <begin position="2"/>
        <end position="179"/>
    </location>
</feature>
<evidence type="ECO:0000256" key="2">
    <source>
        <dbReference type="ARBA" id="ARBA00023002"/>
    </source>
</evidence>
<dbReference type="SUPFAM" id="SSF51735">
    <property type="entry name" value="NAD(P)-binding Rossmann-fold domains"/>
    <property type="match status" value="1"/>
</dbReference>
<dbReference type="Proteomes" id="UP000598996">
    <property type="component" value="Unassembled WGS sequence"/>
</dbReference>
<dbReference type="PROSITE" id="PS00061">
    <property type="entry name" value="ADH_SHORT"/>
    <property type="match status" value="1"/>
</dbReference>
<dbReference type="InterPro" id="IPR002347">
    <property type="entry name" value="SDR_fam"/>
</dbReference>
<dbReference type="CDD" id="cd05374">
    <property type="entry name" value="17beta-HSD-like_SDR_c"/>
    <property type="match status" value="1"/>
</dbReference>
<dbReference type="SMART" id="SM00822">
    <property type="entry name" value="PKS_KR"/>
    <property type="match status" value="1"/>
</dbReference>
<evidence type="ECO:0000256" key="1">
    <source>
        <dbReference type="ARBA" id="ARBA00006484"/>
    </source>
</evidence>
<dbReference type="InterPro" id="IPR020904">
    <property type="entry name" value="Sc_DH/Rdtase_CS"/>
</dbReference>
<proteinExistence type="inferred from homology"/>
<dbReference type="SUPFAM" id="SSF54427">
    <property type="entry name" value="NTF2-like"/>
    <property type="match status" value="1"/>
</dbReference>
<dbReference type="Gene3D" id="3.10.450.50">
    <property type="match status" value="1"/>
</dbReference>
<evidence type="ECO:0000313" key="5">
    <source>
        <dbReference type="EMBL" id="MBL7253877.1"/>
    </source>
</evidence>
<evidence type="ECO:0000313" key="6">
    <source>
        <dbReference type="Proteomes" id="UP000598996"/>
    </source>
</evidence>
<keyword evidence="6" id="KW-1185">Reference proteome</keyword>
<dbReference type="InterPro" id="IPR037401">
    <property type="entry name" value="SnoaL-like"/>
</dbReference>
<dbReference type="Pfam" id="PF00106">
    <property type="entry name" value="adh_short"/>
    <property type="match status" value="1"/>
</dbReference>
<dbReference type="EMBL" id="JAENHO010000002">
    <property type="protein sequence ID" value="MBL7253877.1"/>
    <property type="molecule type" value="Genomic_DNA"/>
</dbReference>
<accession>A0ABS1VGP6</accession>
<protein>
    <submittedName>
        <fullName evidence="5">SDR family NAD(P)-dependent oxidoreductase</fullName>
    </submittedName>
</protein>
<reference evidence="5 6" key="1">
    <citation type="submission" date="2021-01" db="EMBL/GenBank/DDBJ databases">
        <title>Actinoplanes sp. nov. LDG1-01 isolated from lichen.</title>
        <authorList>
            <person name="Saeng-In P."/>
            <person name="Phongsopitanun W."/>
            <person name="Kanchanasin P."/>
            <person name="Yuki M."/>
            <person name="Kudo T."/>
            <person name="Ohkuma M."/>
            <person name="Tanasupawat S."/>
        </authorList>
    </citation>
    <scope>NUCLEOTIDE SEQUENCE [LARGE SCALE GENOMIC DNA]</scope>
    <source>
        <strain evidence="5 6">LDG1-01</strain>
    </source>
</reference>
<dbReference type="PANTHER" id="PTHR43976">
    <property type="entry name" value="SHORT CHAIN DEHYDROGENASE"/>
    <property type="match status" value="1"/>
</dbReference>
<name>A0ABS1VGP6_9ACTN</name>
<dbReference type="InterPro" id="IPR036291">
    <property type="entry name" value="NAD(P)-bd_dom_sf"/>
</dbReference>
<dbReference type="Pfam" id="PF12680">
    <property type="entry name" value="SnoaL_2"/>
    <property type="match status" value="1"/>
</dbReference>
<dbReference type="PRINTS" id="PR00081">
    <property type="entry name" value="GDHRDH"/>
</dbReference>
<comment type="similarity">
    <text evidence="1 3">Belongs to the short-chain dehydrogenases/reductases (SDR) family.</text>
</comment>
<dbReference type="PRINTS" id="PR00080">
    <property type="entry name" value="SDRFAMILY"/>
</dbReference>
<dbReference type="InterPro" id="IPR057326">
    <property type="entry name" value="KR_dom"/>
</dbReference>
<evidence type="ECO:0000256" key="3">
    <source>
        <dbReference type="RuleBase" id="RU000363"/>
    </source>
</evidence>
<dbReference type="InterPro" id="IPR051911">
    <property type="entry name" value="SDR_oxidoreductase"/>
</dbReference>